<gene>
    <name evidence="1" type="ORF">RPERSI_LOCUS34870</name>
</gene>
<proteinExistence type="predicted"/>
<feature type="non-terminal residue" evidence="1">
    <location>
        <position position="1"/>
    </location>
</feature>
<feature type="non-terminal residue" evidence="1">
    <location>
        <position position="70"/>
    </location>
</feature>
<keyword evidence="2" id="KW-1185">Reference proteome</keyword>
<organism evidence="1 2">
    <name type="scientific">Racocetra persica</name>
    <dbReference type="NCBI Taxonomy" id="160502"/>
    <lineage>
        <taxon>Eukaryota</taxon>
        <taxon>Fungi</taxon>
        <taxon>Fungi incertae sedis</taxon>
        <taxon>Mucoromycota</taxon>
        <taxon>Glomeromycotina</taxon>
        <taxon>Glomeromycetes</taxon>
        <taxon>Diversisporales</taxon>
        <taxon>Gigasporaceae</taxon>
        <taxon>Racocetra</taxon>
    </lineage>
</organism>
<dbReference type="EMBL" id="CAJVQC010158366">
    <property type="protein sequence ID" value="CAG8847925.1"/>
    <property type="molecule type" value="Genomic_DNA"/>
</dbReference>
<sequence>RKMFASRACRKSVMIGDALSCQQMEKIVRHMGEIDQPWNCPHGRPTMRHLLDLSQIQTYPPYSMRQRTNH</sequence>
<evidence type="ECO:0000313" key="2">
    <source>
        <dbReference type="Proteomes" id="UP000789920"/>
    </source>
</evidence>
<evidence type="ECO:0000313" key="1">
    <source>
        <dbReference type="EMBL" id="CAG8847925.1"/>
    </source>
</evidence>
<protein>
    <submittedName>
        <fullName evidence="1">26563_t:CDS:1</fullName>
    </submittedName>
</protein>
<dbReference type="Proteomes" id="UP000789920">
    <property type="component" value="Unassembled WGS sequence"/>
</dbReference>
<accession>A0ACA9SUW1</accession>
<reference evidence="1" key="1">
    <citation type="submission" date="2021-06" db="EMBL/GenBank/DDBJ databases">
        <authorList>
            <person name="Kallberg Y."/>
            <person name="Tangrot J."/>
            <person name="Rosling A."/>
        </authorList>
    </citation>
    <scope>NUCLEOTIDE SEQUENCE</scope>
    <source>
        <strain evidence="1">MA461A</strain>
    </source>
</reference>
<name>A0ACA9SUW1_9GLOM</name>
<comment type="caution">
    <text evidence="1">The sequence shown here is derived from an EMBL/GenBank/DDBJ whole genome shotgun (WGS) entry which is preliminary data.</text>
</comment>